<dbReference type="PANTHER" id="PTHR18964">
    <property type="entry name" value="ROK (REPRESSOR, ORF, KINASE) FAMILY"/>
    <property type="match status" value="1"/>
</dbReference>
<dbReference type="AlphaFoldDB" id="I2F5B7"/>
<dbReference type="GeneID" id="87107238"/>
<protein>
    <submittedName>
        <fullName evidence="2">Transcriptional regulator/sugar kinase</fullName>
    </submittedName>
</protein>
<dbReference type="PROSITE" id="PS01125">
    <property type="entry name" value="ROK"/>
    <property type="match status" value="1"/>
</dbReference>
<proteinExistence type="inferred from homology"/>
<keyword evidence="3" id="KW-1185">Reference proteome</keyword>
<evidence type="ECO:0000256" key="1">
    <source>
        <dbReference type="ARBA" id="ARBA00006479"/>
    </source>
</evidence>
<dbReference type="InterPro" id="IPR000600">
    <property type="entry name" value="ROK"/>
</dbReference>
<dbReference type="SUPFAM" id="SSF53067">
    <property type="entry name" value="Actin-like ATPase domain"/>
    <property type="match status" value="1"/>
</dbReference>
<dbReference type="STRING" id="660470.Theba_1434"/>
<evidence type="ECO:0000313" key="3">
    <source>
        <dbReference type="Proteomes" id="UP000002881"/>
    </source>
</evidence>
<name>I2F5B7_9BACT</name>
<dbReference type="KEGG" id="mpg:Theba_1434"/>
<sequence length="309" mass="33071">MELIEERTLLGIDVGGTKTAVVLGDEALNILARAEFPTEPELGFQSFIKRLSSEIIGLTGDLIPSRVGISVGGPMDCKTGTLFNPPHLRWGTVNIVQPLVERFGFSITIEHDGRAGALAEGILGAGRGFLNIVFLTLGTGLGAGIIINGNIYSGSTGLAGEVGHMRVAVDGPSLYGKNGSWESFCGGTGISLYAHYRFPERFKRGTTTQDISHLALKKDPNAITVLEESGAYFGKGLAVLLDILDPDRIILGNLAWRLPKIWLEAALKMAAEEALIGDEARNRVVITELKDRIGDYAALIVASGMGRRR</sequence>
<accession>I2F5B7</accession>
<dbReference type="Gene3D" id="3.30.420.40">
    <property type="match status" value="2"/>
</dbReference>
<dbReference type="EMBL" id="CP003532">
    <property type="protein sequence ID" value="AFK07120.1"/>
    <property type="molecule type" value="Genomic_DNA"/>
</dbReference>
<dbReference type="PANTHER" id="PTHR18964:SF149">
    <property type="entry name" value="BIFUNCTIONAL UDP-N-ACETYLGLUCOSAMINE 2-EPIMERASE_N-ACETYLMANNOSAMINE KINASE"/>
    <property type="match status" value="1"/>
</dbReference>
<keyword evidence="2" id="KW-0808">Transferase</keyword>
<dbReference type="Proteomes" id="UP000002881">
    <property type="component" value="Chromosome"/>
</dbReference>
<dbReference type="HOGENOM" id="CLU_036604_0_0_0"/>
<evidence type="ECO:0000313" key="2">
    <source>
        <dbReference type="EMBL" id="AFK07120.1"/>
    </source>
</evidence>
<dbReference type="InterPro" id="IPR049874">
    <property type="entry name" value="ROK_cs"/>
</dbReference>
<keyword evidence="2" id="KW-0418">Kinase</keyword>
<dbReference type="eggNOG" id="COG1940">
    <property type="taxonomic scope" value="Bacteria"/>
</dbReference>
<dbReference type="RefSeq" id="WP_014731064.1">
    <property type="nucleotide sequence ID" value="NC_017934.1"/>
</dbReference>
<dbReference type="GO" id="GO:0016301">
    <property type="term" value="F:kinase activity"/>
    <property type="evidence" value="ECO:0007669"/>
    <property type="project" value="UniProtKB-KW"/>
</dbReference>
<dbReference type="InterPro" id="IPR043129">
    <property type="entry name" value="ATPase_NBD"/>
</dbReference>
<gene>
    <name evidence="2" type="ORF">Theba_1434</name>
</gene>
<reference evidence="2 3" key="1">
    <citation type="journal article" date="2012" name="Genome Biol. Evol.">
        <title>Genome Sequence of the Mesophilic Thermotogales Bacterium Mesotoga prima MesG1.Ag.4.2 Reveals the Largest Thermotogales Genome To Date.</title>
        <authorList>
            <person name="Zhaxybayeva O."/>
            <person name="Swithers K.S."/>
            <person name="Foght J."/>
            <person name="Green A.G."/>
            <person name="Bruce D."/>
            <person name="Detter C."/>
            <person name="Han S."/>
            <person name="Teshima H."/>
            <person name="Han J."/>
            <person name="Woyke T."/>
            <person name="Pitluck S."/>
            <person name="Nolan M."/>
            <person name="Ivanova N."/>
            <person name="Pati A."/>
            <person name="Land M.L."/>
            <person name="Dlutek M."/>
            <person name="Doolittle W.F."/>
            <person name="Noll K.M."/>
            <person name="Nesbo C.L."/>
        </authorList>
    </citation>
    <scope>NUCLEOTIDE SEQUENCE [LARGE SCALE GENOMIC DNA]</scope>
    <source>
        <strain evidence="3">mesG1.Ag.4.2</strain>
    </source>
</reference>
<organism evidence="2 3">
    <name type="scientific">Mesotoga prima MesG1.Ag.4.2</name>
    <dbReference type="NCBI Taxonomy" id="660470"/>
    <lineage>
        <taxon>Bacteria</taxon>
        <taxon>Thermotogati</taxon>
        <taxon>Thermotogota</taxon>
        <taxon>Thermotogae</taxon>
        <taxon>Kosmotogales</taxon>
        <taxon>Kosmotogaceae</taxon>
        <taxon>Mesotoga</taxon>
    </lineage>
</organism>
<comment type="similarity">
    <text evidence="1">Belongs to the ROK (NagC/XylR) family.</text>
</comment>
<dbReference type="Pfam" id="PF00480">
    <property type="entry name" value="ROK"/>
    <property type="match status" value="1"/>
</dbReference>